<evidence type="ECO:0000259" key="3">
    <source>
        <dbReference type="Pfam" id="PF15903"/>
    </source>
</evidence>
<dbReference type="AlphaFoldDB" id="A0A3Q2Y8Y9"/>
<evidence type="ECO:0000313" key="4">
    <source>
        <dbReference type="Ensembl" id="ENSHCOP00000009656.1"/>
    </source>
</evidence>
<evidence type="ECO:0000256" key="2">
    <source>
        <dbReference type="SAM" id="MobiDB-lite"/>
    </source>
</evidence>
<protein>
    <submittedName>
        <fullName evidence="4">RIPOR family member 3</fullName>
    </submittedName>
</protein>
<accession>A0A3Q2Y8Y9</accession>
<dbReference type="InterPro" id="IPR016024">
    <property type="entry name" value="ARM-type_fold"/>
</dbReference>
<evidence type="ECO:0000256" key="1">
    <source>
        <dbReference type="ARBA" id="ARBA00005744"/>
    </source>
</evidence>
<sequence>MLFLPHIKHNFEIKVSEAKGLGWQLVGTVTCASAHFFVATPQLMLVDITQLGTIKLQLEVTWNPLDSGDKVGLLSSSRPSGWSRKTSVQSWTAPSTPSFSEKYFLSMVQELQDGGGGASVPLRMRKSGRARGVSLMSYLSHSSITSSLSQAKTPPSLCSSVAGSHTQLSMGEDGEERVTSGRRSQMGREEEEEEKGEAWGGMFASPSSLVDLHRSSTPDILKDKQDNPTGGSTEGEDGPPNGVSQERKDVPDPALESPAALLPSTAAKVEGPRHGGEEPGAGERRAQALRLGGLLAGLERNLRTPQNCESPLRVLKQQIEHLNTILRNDLSLMRPSTSDDTLAVEEVLCSFDFLSHDDDTSCFGGAEDQRVCEDQPPVSPLTCGHWGLDQALETHLDTCCILLETLQRINFSLTREDLLEDISQQADVLNRIGCLLLEDKDNISTEDLLPENQRSREVLQFWADCVRDVACSSPFCCHSDNFVNALRKHYSHKIKAKVKAKQPGLPERVFRTLLQQVQAACRAALWPPQPPCSADRVSLFQLSIYLRRCNILTLGEHVARLSKEEYFLSAVKGPKRRGALTRMTSRGVARLLPLGCTLQAMAALLTDADRKVCQAAARCLKRASVCTAFRGRALVYYTESLRSTDVVIQRNSCLALKCLAATESVEHMVELRRCPDEGVRNAAKEAVLSFGKKGHAAFQRMEQLDLEMQEDFFQNLETEITFL</sequence>
<dbReference type="Ensembl" id="ENSHCOT00000015830.1">
    <property type="protein sequence ID" value="ENSHCOP00000009656.1"/>
    <property type="gene ID" value="ENSHCOG00000012120.1"/>
</dbReference>
<feature type="compositionally biased region" description="Polar residues" evidence="2">
    <location>
        <begin position="150"/>
        <end position="169"/>
    </location>
</feature>
<dbReference type="SUPFAM" id="SSF48371">
    <property type="entry name" value="ARM repeat"/>
    <property type="match status" value="1"/>
</dbReference>
<keyword evidence="5" id="KW-1185">Reference proteome</keyword>
<dbReference type="STRING" id="109280.ENSHCOP00000009656"/>
<dbReference type="Proteomes" id="UP000264820">
    <property type="component" value="Unplaced"/>
</dbReference>
<dbReference type="PANTHER" id="PTHR15829:SF15">
    <property type="entry name" value="RIPOR FAMILY MEMBER 3"/>
    <property type="match status" value="1"/>
</dbReference>
<feature type="compositionally biased region" description="Basic and acidic residues" evidence="2">
    <location>
        <begin position="211"/>
        <end position="226"/>
    </location>
</feature>
<reference evidence="4" key="1">
    <citation type="submission" date="2025-08" db="UniProtKB">
        <authorList>
            <consortium name="Ensembl"/>
        </authorList>
    </citation>
    <scope>IDENTIFICATION</scope>
</reference>
<feature type="compositionally biased region" description="Basic and acidic residues" evidence="2">
    <location>
        <begin position="270"/>
        <end position="284"/>
    </location>
</feature>
<comment type="similarity">
    <text evidence="1">Belongs to the RIPOR family.</text>
</comment>
<dbReference type="InterPro" id="IPR026136">
    <property type="entry name" value="RIPOR3"/>
</dbReference>
<dbReference type="PANTHER" id="PTHR15829">
    <property type="entry name" value="PROTEIN KINASE PKN/PRK1, EFFECTOR"/>
    <property type="match status" value="1"/>
</dbReference>
<evidence type="ECO:0000313" key="5">
    <source>
        <dbReference type="Proteomes" id="UP000264820"/>
    </source>
</evidence>
<dbReference type="Pfam" id="PF15903">
    <property type="entry name" value="PL48"/>
    <property type="match status" value="1"/>
</dbReference>
<dbReference type="InterPro" id="IPR011989">
    <property type="entry name" value="ARM-like"/>
</dbReference>
<feature type="domain" description="FAM65 N-terminal" evidence="3">
    <location>
        <begin position="1"/>
        <end position="109"/>
    </location>
</feature>
<dbReference type="Gene3D" id="1.25.10.10">
    <property type="entry name" value="Leucine-rich Repeat Variant"/>
    <property type="match status" value="1"/>
</dbReference>
<organism evidence="4 5">
    <name type="scientific">Hippocampus comes</name>
    <name type="common">Tiger tail seahorse</name>
    <dbReference type="NCBI Taxonomy" id="109280"/>
    <lineage>
        <taxon>Eukaryota</taxon>
        <taxon>Metazoa</taxon>
        <taxon>Chordata</taxon>
        <taxon>Craniata</taxon>
        <taxon>Vertebrata</taxon>
        <taxon>Euteleostomi</taxon>
        <taxon>Actinopterygii</taxon>
        <taxon>Neopterygii</taxon>
        <taxon>Teleostei</taxon>
        <taxon>Neoteleostei</taxon>
        <taxon>Acanthomorphata</taxon>
        <taxon>Syngnathiaria</taxon>
        <taxon>Syngnathiformes</taxon>
        <taxon>Syngnathoidei</taxon>
        <taxon>Syngnathidae</taxon>
        <taxon>Hippocampus</taxon>
    </lineage>
</organism>
<proteinExistence type="inferred from homology"/>
<feature type="region of interest" description="Disordered" evidence="2">
    <location>
        <begin position="147"/>
        <end position="284"/>
    </location>
</feature>
<dbReference type="InterPro" id="IPR031780">
    <property type="entry name" value="FAM65_N"/>
</dbReference>
<name>A0A3Q2Y8Y9_HIPCM</name>
<reference evidence="4" key="2">
    <citation type="submission" date="2025-09" db="UniProtKB">
        <authorList>
            <consortium name="Ensembl"/>
        </authorList>
    </citation>
    <scope>IDENTIFICATION</scope>
</reference>
<dbReference type="GeneTree" id="ENSGT00940000153717"/>